<gene>
    <name evidence="1" type="ORF">CIB95_09075</name>
</gene>
<dbReference type="RefSeq" id="WP_094924401.1">
    <property type="nucleotide sequence ID" value="NZ_NPIA01000004.1"/>
</dbReference>
<dbReference type="AlphaFoldDB" id="A0A263BTM6"/>
<accession>A0A263BTM6</accession>
<name>A0A263BTM6_9BACI</name>
<sequence>MKWNEVRKQFPNRCVLVESLKANKVGKEKVIEDMSVISNFTNGNDAWKEYRKLHRKYPTRELYIFHTNNDEVKVIEQQYVGVRRKI</sequence>
<proteinExistence type="predicted"/>
<reference evidence="2" key="1">
    <citation type="submission" date="2017-08" db="EMBL/GenBank/DDBJ databases">
        <authorList>
            <person name="Huang Z."/>
        </authorList>
    </citation>
    <scope>NUCLEOTIDE SEQUENCE [LARGE SCALE GENOMIC DNA]</scope>
    <source>
        <strain evidence="2">SA5d-4</strain>
    </source>
</reference>
<reference evidence="1 2" key="2">
    <citation type="submission" date="2017-09" db="EMBL/GenBank/DDBJ databases">
        <title>Bacillus patelloidae sp. nov., isolated from the intestinal tract of a marine limpet.</title>
        <authorList>
            <person name="Liu R."/>
            <person name="Dong C."/>
            <person name="Shao Z."/>
        </authorList>
    </citation>
    <scope>NUCLEOTIDE SEQUENCE [LARGE SCALE GENOMIC DNA]</scope>
    <source>
        <strain evidence="1 2">SA5d-4</strain>
    </source>
</reference>
<protein>
    <submittedName>
        <fullName evidence="1">Uncharacterized protein</fullName>
    </submittedName>
</protein>
<evidence type="ECO:0000313" key="1">
    <source>
        <dbReference type="EMBL" id="OZM56912.1"/>
    </source>
</evidence>
<dbReference type="EMBL" id="NPIA01000004">
    <property type="protein sequence ID" value="OZM56912.1"/>
    <property type="molecule type" value="Genomic_DNA"/>
</dbReference>
<keyword evidence="2" id="KW-1185">Reference proteome</keyword>
<organism evidence="1 2">
    <name type="scientific">Lottiidibacillus patelloidae</name>
    <dbReference type="NCBI Taxonomy" id="2670334"/>
    <lineage>
        <taxon>Bacteria</taxon>
        <taxon>Bacillati</taxon>
        <taxon>Bacillota</taxon>
        <taxon>Bacilli</taxon>
        <taxon>Bacillales</taxon>
        <taxon>Bacillaceae</taxon>
        <taxon>Lottiidibacillus</taxon>
    </lineage>
</organism>
<evidence type="ECO:0000313" key="2">
    <source>
        <dbReference type="Proteomes" id="UP000217083"/>
    </source>
</evidence>
<comment type="caution">
    <text evidence="1">The sequence shown here is derived from an EMBL/GenBank/DDBJ whole genome shotgun (WGS) entry which is preliminary data.</text>
</comment>
<dbReference type="Proteomes" id="UP000217083">
    <property type="component" value="Unassembled WGS sequence"/>
</dbReference>